<keyword evidence="1" id="KW-0880">Kelch repeat</keyword>
<dbReference type="SUPFAM" id="SSF117281">
    <property type="entry name" value="Kelch motif"/>
    <property type="match status" value="1"/>
</dbReference>
<sequence length="580" mass="68643">MHMDYEYLVYPYDNLTHDTVLISKDKSLAVTTQSHMIALNWLNLFDENYRLEFKNYGPMERLLIYTDIRYEVLKCIITYLHERKIHFNNDEEMVEVIDVAEHFSIDKLVKNYINQVYSFSMKNINYLYWGWKMTCKYDEIYRKSLWKEILYCTPLKYLDNENIKQGFISLKLYDLHIFLKDQYLNVKSEREVLDMALFWYKNNDKRYAISYRYFLNELLPCFKIRLKFEREFAEELIKKYYPDKTLSVFSNITLEKCRYPRDIMLQIGGVRDGMPFNKIQIYDTRVERWRYIHGLRLPPGYTNFATTIINSKVYISGGSKDDTIYNDFYEFDMNTYICNRLSGMNYPRCFHQLLLYNNEIYALGGKSHNGSIERLDAFEKYNLKTKVWTTLKPMSYPRSDFGAIIINDCLIATGGYSNGMLLSSSSIYDFKTEEWSEGPEMNIPRKGHALIQLDDNKIIVVGGVCNRTPLNICEVLTVGGYMFEEFPSLNVGRSNFAFARYNGKIYVCGGFTQHKFTNNCEVFDGEKWVTTHELPDAISTNHIVIMKNVPCPKMLLDYPKSKPKHMLYYSPHKIKVNRQI</sequence>
<evidence type="ECO:0000256" key="1">
    <source>
        <dbReference type="ARBA" id="ARBA00022441"/>
    </source>
</evidence>
<dbReference type="PANTHER" id="PTHR45632">
    <property type="entry name" value="LD33804P"/>
    <property type="match status" value="1"/>
</dbReference>
<dbReference type="InterPro" id="IPR006652">
    <property type="entry name" value="Kelch_1"/>
</dbReference>
<reference evidence="4" key="1">
    <citation type="submission" date="2017-02" db="UniProtKB">
        <authorList>
            <consortium name="WormBaseParasite"/>
        </authorList>
    </citation>
    <scope>IDENTIFICATION</scope>
</reference>
<dbReference type="SMART" id="SM00612">
    <property type="entry name" value="Kelch"/>
    <property type="match status" value="5"/>
</dbReference>
<dbReference type="InterPro" id="IPR015915">
    <property type="entry name" value="Kelch-typ_b-propeller"/>
</dbReference>
<dbReference type="PANTHER" id="PTHR45632:SF3">
    <property type="entry name" value="KELCH-LIKE PROTEIN 32"/>
    <property type="match status" value="1"/>
</dbReference>
<dbReference type="Gene3D" id="2.120.10.80">
    <property type="entry name" value="Kelch-type beta propeller"/>
    <property type="match status" value="1"/>
</dbReference>
<dbReference type="WBParaSite" id="PTRK_0000023100.1">
    <property type="protein sequence ID" value="PTRK_0000023100.1"/>
    <property type="gene ID" value="PTRK_0000023100"/>
</dbReference>
<dbReference type="STRING" id="131310.A0A0N4Z0K1"/>
<organism evidence="3 4">
    <name type="scientific">Parastrongyloides trichosuri</name>
    <name type="common">Possum-specific nematode worm</name>
    <dbReference type="NCBI Taxonomy" id="131310"/>
    <lineage>
        <taxon>Eukaryota</taxon>
        <taxon>Metazoa</taxon>
        <taxon>Ecdysozoa</taxon>
        <taxon>Nematoda</taxon>
        <taxon>Chromadorea</taxon>
        <taxon>Rhabditida</taxon>
        <taxon>Tylenchina</taxon>
        <taxon>Panagrolaimomorpha</taxon>
        <taxon>Strongyloidoidea</taxon>
        <taxon>Strongyloididae</taxon>
        <taxon>Parastrongyloides</taxon>
    </lineage>
</organism>
<dbReference type="Pfam" id="PF01344">
    <property type="entry name" value="Kelch_1"/>
    <property type="match status" value="2"/>
</dbReference>
<keyword evidence="3" id="KW-1185">Reference proteome</keyword>
<keyword evidence="2" id="KW-0677">Repeat</keyword>
<dbReference type="Pfam" id="PF24681">
    <property type="entry name" value="Kelch_KLHDC2_KLHL20_DRC7"/>
    <property type="match status" value="1"/>
</dbReference>
<protein>
    <submittedName>
        <fullName evidence="4">Kelch-like protein</fullName>
    </submittedName>
</protein>
<evidence type="ECO:0000313" key="4">
    <source>
        <dbReference type="WBParaSite" id="PTRK_0000023100.1"/>
    </source>
</evidence>
<dbReference type="Proteomes" id="UP000038045">
    <property type="component" value="Unplaced"/>
</dbReference>
<dbReference type="AlphaFoldDB" id="A0A0N4Z0K1"/>
<accession>A0A0N4Z0K1</accession>
<proteinExistence type="predicted"/>
<evidence type="ECO:0000313" key="3">
    <source>
        <dbReference type="Proteomes" id="UP000038045"/>
    </source>
</evidence>
<evidence type="ECO:0000256" key="2">
    <source>
        <dbReference type="ARBA" id="ARBA00022737"/>
    </source>
</evidence>
<dbReference type="Gene3D" id="1.25.40.420">
    <property type="match status" value="1"/>
</dbReference>
<name>A0A0N4Z0K1_PARTI</name>